<accession>A0A2X0IQ65</accession>
<dbReference type="RefSeq" id="WP_111499481.1">
    <property type="nucleotide sequence ID" value="NZ_QKYN01000020.1"/>
</dbReference>
<keyword evidence="2" id="KW-1185">Reference proteome</keyword>
<organism evidence="1 2">
    <name type="scientific">Streptacidiphilus pinicola</name>
    <dbReference type="NCBI Taxonomy" id="2219663"/>
    <lineage>
        <taxon>Bacteria</taxon>
        <taxon>Bacillati</taxon>
        <taxon>Actinomycetota</taxon>
        <taxon>Actinomycetes</taxon>
        <taxon>Kitasatosporales</taxon>
        <taxon>Streptomycetaceae</taxon>
        <taxon>Streptacidiphilus</taxon>
    </lineage>
</organism>
<dbReference type="EMBL" id="QKYN01000020">
    <property type="protein sequence ID" value="RAG86787.1"/>
    <property type="molecule type" value="Genomic_DNA"/>
</dbReference>
<evidence type="ECO:0000313" key="1">
    <source>
        <dbReference type="EMBL" id="RAG86787.1"/>
    </source>
</evidence>
<dbReference type="AlphaFoldDB" id="A0A2X0IQ65"/>
<name>A0A2X0IQ65_9ACTN</name>
<evidence type="ECO:0000313" key="2">
    <source>
        <dbReference type="Proteomes" id="UP000248889"/>
    </source>
</evidence>
<protein>
    <submittedName>
        <fullName evidence="1">Uncharacterized protein</fullName>
    </submittedName>
</protein>
<reference evidence="1 2" key="1">
    <citation type="submission" date="2018-06" db="EMBL/GenBank/DDBJ databases">
        <title>Streptacidiphilus pinicola sp. nov., isolated from pine grove soil.</title>
        <authorList>
            <person name="Roh S.G."/>
            <person name="Park S."/>
            <person name="Kim M.-K."/>
            <person name="Yun B.-R."/>
            <person name="Park J."/>
            <person name="Kim M.J."/>
            <person name="Kim Y.S."/>
            <person name="Kim S.B."/>
        </authorList>
    </citation>
    <scope>NUCLEOTIDE SEQUENCE [LARGE SCALE GENOMIC DNA]</scope>
    <source>
        <strain evidence="1 2">MMS16-CNU450</strain>
    </source>
</reference>
<dbReference type="Proteomes" id="UP000248889">
    <property type="component" value="Unassembled WGS sequence"/>
</dbReference>
<gene>
    <name evidence="1" type="ORF">DN069_04410</name>
</gene>
<sequence length="169" mass="18716">MGEKKIDQDAYTEELFAAAPEIIMGHQAGDGSDRRIIRRLEDRYGRVVHATLSVIFVHYIRLNCPPQLRGGDGVPSLPIMSCVGPLHTNAFLSVLEFDAGEERERELHQATLWAQRLIAEESLDHALNFANPNSWGSQIKDRSRLLELAAMCLCVCCIGVSESLAAEGQ</sequence>
<comment type="caution">
    <text evidence="1">The sequence shown here is derived from an EMBL/GenBank/DDBJ whole genome shotgun (WGS) entry which is preliminary data.</text>
</comment>
<proteinExistence type="predicted"/>